<dbReference type="EMBL" id="HBUE01106814">
    <property type="protein sequence ID" value="CAG6487481.1"/>
    <property type="molecule type" value="Transcribed_RNA"/>
</dbReference>
<organism evidence="2">
    <name type="scientific">Culex pipiens</name>
    <name type="common">House mosquito</name>
    <dbReference type="NCBI Taxonomy" id="7175"/>
    <lineage>
        <taxon>Eukaryota</taxon>
        <taxon>Metazoa</taxon>
        <taxon>Ecdysozoa</taxon>
        <taxon>Arthropoda</taxon>
        <taxon>Hexapoda</taxon>
        <taxon>Insecta</taxon>
        <taxon>Pterygota</taxon>
        <taxon>Neoptera</taxon>
        <taxon>Endopterygota</taxon>
        <taxon>Diptera</taxon>
        <taxon>Nematocera</taxon>
        <taxon>Culicoidea</taxon>
        <taxon>Culicidae</taxon>
        <taxon>Culicinae</taxon>
        <taxon>Culicini</taxon>
        <taxon>Culex</taxon>
        <taxon>Culex</taxon>
    </lineage>
</organism>
<keyword evidence="1" id="KW-0472">Membrane</keyword>
<proteinExistence type="predicted"/>
<reference evidence="2" key="1">
    <citation type="submission" date="2021-05" db="EMBL/GenBank/DDBJ databases">
        <authorList>
            <person name="Alioto T."/>
            <person name="Alioto T."/>
            <person name="Gomez Garrido J."/>
        </authorList>
    </citation>
    <scope>NUCLEOTIDE SEQUENCE</scope>
</reference>
<evidence type="ECO:0000256" key="1">
    <source>
        <dbReference type="SAM" id="Phobius"/>
    </source>
</evidence>
<dbReference type="AlphaFoldDB" id="A0A8D8FXQ3"/>
<keyword evidence="1" id="KW-1133">Transmembrane helix</keyword>
<keyword evidence="1" id="KW-0812">Transmembrane</keyword>
<sequence length="99" mass="10444">MCVGSGRLLLSGSDRVGPMSKMDSFTGESLLSSVVLSDSEPLSLSLEPLESELDELSRPVENPVSLGGDACPSSDGNPISTLLDSLLMLLLLLLLLLLW</sequence>
<name>A0A8D8FXQ3_CULPI</name>
<feature type="transmembrane region" description="Helical" evidence="1">
    <location>
        <begin position="79"/>
        <end position="98"/>
    </location>
</feature>
<protein>
    <submittedName>
        <fullName evidence="2">(northern house mosquito) hypothetical protein</fullName>
    </submittedName>
</protein>
<evidence type="ECO:0000313" key="2">
    <source>
        <dbReference type="EMBL" id="CAG6487481.1"/>
    </source>
</evidence>
<accession>A0A8D8FXQ3</accession>